<accession>A0ABS8UMZ9</accession>
<keyword evidence="2" id="KW-1185">Reference proteome</keyword>
<name>A0ABS8UMZ9_DATST</name>
<dbReference type="Proteomes" id="UP000823775">
    <property type="component" value="Unassembled WGS sequence"/>
</dbReference>
<protein>
    <submittedName>
        <fullName evidence="1">Uncharacterized protein</fullName>
    </submittedName>
</protein>
<proteinExistence type="predicted"/>
<dbReference type="EMBL" id="JACEIK010002161">
    <property type="protein sequence ID" value="MCD9559517.1"/>
    <property type="molecule type" value="Genomic_DNA"/>
</dbReference>
<feature type="non-terminal residue" evidence="1">
    <location>
        <position position="1"/>
    </location>
</feature>
<gene>
    <name evidence="1" type="ORF">HAX54_017516</name>
</gene>
<sequence length="88" mass="9577">PLKSQCFSREEVAFKNLYTSVQGHHASLCMSDSFKLVMPEPSVSLCVSPSPTGTTEGSLPRLSPSLTWTSLGSMPWLSPLWNAAFLFA</sequence>
<organism evidence="1 2">
    <name type="scientific">Datura stramonium</name>
    <name type="common">Jimsonweed</name>
    <name type="synonym">Common thornapple</name>
    <dbReference type="NCBI Taxonomy" id="4076"/>
    <lineage>
        <taxon>Eukaryota</taxon>
        <taxon>Viridiplantae</taxon>
        <taxon>Streptophyta</taxon>
        <taxon>Embryophyta</taxon>
        <taxon>Tracheophyta</taxon>
        <taxon>Spermatophyta</taxon>
        <taxon>Magnoliopsida</taxon>
        <taxon>eudicotyledons</taxon>
        <taxon>Gunneridae</taxon>
        <taxon>Pentapetalae</taxon>
        <taxon>asterids</taxon>
        <taxon>lamiids</taxon>
        <taxon>Solanales</taxon>
        <taxon>Solanaceae</taxon>
        <taxon>Solanoideae</taxon>
        <taxon>Datureae</taxon>
        <taxon>Datura</taxon>
    </lineage>
</organism>
<feature type="non-terminal residue" evidence="1">
    <location>
        <position position="88"/>
    </location>
</feature>
<evidence type="ECO:0000313" key="1">
    <source>
        <dbReference type="EMBL" id="MCD9559517.1"/>
    </source>
</evidence>
<reference evidence="1 2" key="1">
    <citation type="journal article" date="2021" name="BMC Genomics">
        <title>Datura genome reveals duplications of psychoactive alkaloid biosynthetic genes and high mutation rate following tissue culture.</title>
        <authorList>
            <person name="Rajewski A."/>
            <person name="Carter-House D."/>
            <person name="Stajich J."/>
            <person name="Litt A."/>
        </authorList>
    </citation>
    <scope>NUCLEOTIDE SEQUENCE [LARGE SCALE GENOMIC DNA]</scope>
    <source>
        <strain evidence="1">AR-01</strain>
    </source>
</reference>
<comment type="caution">
    <text evidence="1">The sequence shown here is derived from an EMBL/GenBank/DDBJ whole genome shotgun (WGS) entry which is preliminary data.</text>
</comment>
<evidence type="ECO:0000313" key="2">
    <source>
        <dbReference type="Proteomes" id="UP000823775"/>
    </source>
</evidence>